<reference evidence="1" key="1">
    <citation type="journal article" date="2020" name="bioRxiv">
        <title>A rank-normalized archaeal taxonomy based on genome phylogeny resolves widespread incomplete and uneven classifications.</title>
        <authorList>
            <person name="Rinke C."/>
            <person name="Chuvochina M."/>
            <person name="Mussig A.J."/>
            <person name="Chaumeil P.-A."/>
            <person name="Waite D.W."/>
            <person name="Whitman W.B."/>
            <person name="Parks D.H."/>
            <person name="Hugenholtz P."/>
        </authorList>
    </citation>
    <scope>NUCLEOTIDE SEQUENCE</scope>
    <source>
        <strain evidence="1">UBA8834</strain>
    </source>
</reference>
<name>A0A832T061_PYRHR</name>
<gene>
    <name evidence="1" type="ORF">HA331_00555</name>
</gene>
<comment type="caution">
    <text evidence="1">The sequence shown here is derived from an EMBL/GenBank/DDBJ whole genome shotgun (WGS) entry which is preliminary data.</text>
</comment>
<dbReference type="GeneID" id="1443578"/>
<evidence type="ECO:0000313" key="2">
    <source>
        <dbReference type="Proteomes" id="UP000617544"/>
    </source>
</evidence>
<sequence>MELDLLLKRLDIVRRRREALLLEEARLARMIRQKRIKNVSLLRVIRREKELVTREEAKIVRFIKQAGA</sequence>
<dbReference type="RefSeq" id="WP_010885343.1">
    <property type="nucleotide sequence ID" value="NZ_DUJN01000002.1"/>
</dbReference>
<dbReference type="Proteomes" id="UP000617544">
    <property type="component" value="Unassembled WGS sequence"/>
</dbReference>
<dbReference type="AlphaFoldDB" id="A0A832T061"/>
<accession>A0A832T061</accession>
<organism evidence="1 2">
    <name type="scientific">Pyrococcus horikoshii</name>
    <dbReference type="NCBI Taxonomy" id="53953"/>
    <lineage>
        <taxon>Archaea</taxon>
        <taxon>Methanobacteriati</taxon>
        <taxon>Methanobacteriota</taxon>
        <taxon>Thermococci</taxon>
        <taxon>Thermococcales</taxon>
        <taxon>Thermococcaceae</taxon>
        <taxon>Pyrococcus</taxon>
    </lineage>
</organism>
<dbReference type="EMBL" id="DUJN01000002">
    <property type="protein sequence ID" value="HII60265.1"/>
    <property type="molecule type" value="Genomic_DNA"/>
</dbReference>
<proteinExistence type="predicted"/>
<evidence type="ECO:0000313" key="1">
    <source>
        <dbReference type="EMBL" id="HII60265.1"/>
    </source>
</evidence>
<protein>
    <submittedName>
        <fullName evidence="1">Uncharacterized protein</fullName>
    </submittedName>
</protein>